<dbReference type="GO" id="GO:0008936">
    <property type="term" value="F:nicotinamidase activity"/>
    <property type="evidence" value="ECO:0007669"/>
    <property type="project" value="UniProtKB-EC"/>
</dbReference>
<gene>
    <name evidence="10" type="ORF">Vbra_13100</name>
</gene>
<evidence type="ECO:0000256" key="2">
    <source>
        <dbReference type="ARBA" id="ARBA00022642"/>
    </source>
</evidence>
<comment type="pathway">
    <text evidence="5">Cofactor biosynthesis; nicotinate biosynthesis; nicotinate from nicotinamide: step 1/1.</text>
</comment>
<dbReference type="InterPro" id="IPR052347">
    <property type="entry name" value="Isochorismatase_Nicotinamidase"/>
</dbReference>
<accession>A0A0G4ES78</accession>
<feature type="domain" description="Isochorismatase-like" evidence="9">
    <location>
        <begin position="75"/>
        <end position="265"/>
    </location>
</feature>
<evidence type="ECO:0000313" key="10">
    <source>
        <dbReference type="EMBL" id="CEM01470.1"/>
    </source>
</evidence>
<keyword evidence="3" id="KW-0479">Metal-binding</keyword>
<evidence type="ECO:0000256" key="6">
    <source>
        <dbReference type="ARBA" id="ARBA00039017"/>
    </source>
</evidence>
<name>A0A0G4ES78_VITBC</name>
<evidence type="ECO:0000256" key="4">
    <source>
        <dbReference type="ARBA" id="ARBA00022801"/>
    </source>
</evidence>
<dbReference type="PANTHER" id="PTHR11080">
    <property type="entry name" value="PYRAZINAMIDASE/NICOTINAMIDASE"/>
    <property type="match status" value="1"/>
</dbReference>
<reference evidence="10 11" key="1">
    <citation type="submission" date="2014-11" db="EMBL/GenBank/DDBJ databases">
        <authorList>
            <person name="Zhu J."/>
            <person name="Qi W."/>
            <person name="Song R."/>
        </authorList>
    </citation>
    <scope>NUCLEOTIDE SEQUENCE [LARGE SCALE GENOMIC DNA]</scope>
</reference>
<evidence type="ECO:0000313" key="11">
    <source>
        <dbReference type="Proteomes" id="UP000041254"/>
    </source>
</evidence>
<comment type="similarity">
    <text evidence="1">Belongs to the isochorismatase family.</text>
</comment>
<dbReference type="InterPro" id="IPR000868">
    <property type="entry name" value="Isochorismatase-like_dom"/>
</dbReference>
<evidence type="ECO:0000256" key="3">
    <source>
        <dbReference type="ARBA" id="ARBA00022723"/>
    </source>
</evidence>
<feature type="chain" id="PRO_5005188201" description="nicotinamidase" evidence="8">
    <location>
        <begin position="25"/>
        <end position="289"/>
    </location>
</feature>
<feature type="signal peptide" evidence="8">
    <location>
        <begin position="1"/>
        <end position="24"/>
    </location>
</feature>
<sequence length="289" mass="31254">MALPVLRHVAFALLVLPLVPPLFASDIPLVSDADEGCEGSSDTCGFGFRPEEAAAFAEVDELEGMDEDTGNGKVALIIVDLQKDFCEPDGSLMVKGSLDIIPTINTLRSLPFFDEVFLTADFHPIDHVSFYTQHRGKTSKDIGVTLVDLPDDMGRQVLWPPHCIAHSVGAAFHPDLKRQPTDHIILKGQRKEQTPIVGSLKASGIRSVYVMGLAMDYCVGSTAVDAANYGFHTYMVEDATAGVAKDTMDVMRNNLKEAGVTLLSSTAVQRRASWAKGKATKPHTAASRK</sequence>
<keyword evidence="2" id="KW-0662">Pyridine nucleotide biosynthesis</keyword>
<evidence type="ECO:0000256" key="8">
    <source>
        <dbReference type="SAM" id="SignalP"/>
    </source>
</evidence>
<dbReference type="VEuPathDB" id="CryptoDB:Vbra_13100"/>
<dbReference type="PANTHER" id="PTHR11080:SF2">
    <property type="entry name" value="LD05707P"/>
    <property type="match status" value="1"/>
</dbReference>
<dbReference type="SUPFAM" id="SSF52499">
    <property type="entry name" value="Isochorismatase-like hydrolases"/>
    <property type="match status" value="1"/>
</dbReference>
<dbReference type="EMBL" id="CDMY01000305">
    <property type="protein sequence ID" value="CEM01470.1"/>
    <property type="molecule type" value="Genomic_DNA"/>
</dbReference>
<keyword evidence="8" id="KW-0732">Signal</keyword>
<dbReference type="EC" id="3.5.1.19" evidence="6"/>
<evidence type="ECO:0000256" key="7">
    <source>
        <dbReference type="ARBA" id="ARBA00043224"/>
    </source>
</evidence>
<dbReference type="Gene3D" id="3.40.50.850">
    <property type="entry name" value="Isochorismatase-like"/>
    <property type="match status" value="1"/>
</dbReference>
<dbReference type="GO" id="GO:0019363">
    <property type="term" value="P:pyridine nucleotide biosynthetic process"/>
    <property type="evidence" value="ECO:0007669"/>
    <property type="project" value="UniProtKB-KW"/>
</dbReference>
<dbReference type="Pfam" id="PF00857">
    <property type="entry name" value="Isochorismatase"/>
    <property type="match status" value="1"/>
</dbReference>
<dbReference type="PhylomeDB" id="A0A0G4ES78"/>
<dbReference type="AlphaFoldDB" id="A0A0G4ES78"/>
<dbReference type="OrthoDB" id="1739143at2759"/>
<dbReference type="InterPro" id="IPR036380">
    <property type="entry name" value="Isochorismatase-like_sf"/>
</dbReference>
<protein>
    <recommendedName>
        <fullName evidence="6">nicotinamidase</fullName>
        <ecNumber evidence="6">3.5.1.19</ecNumber>
    </recommendedName>
    <alternativeName>
        <fullName evidence="7">Nicotinamide deamidase</fullName>
    </alternativeName>
</protein>
<evidence type="ECO:0000256" key="5">
    <source>
        <dbReference type="ARBA" id="ARBA00037900"/>
    </source>
</evidence>
<keyword evidence="4" id="KW-0378">Hydrolase</keyword>
<dbReference type="STRING" id="1169540.A0A0G4ES78"/>
<dbReference type="GO" id="GO:0046872">
    <property type="term" value="F:metal ion binding"/>
    <property type="evidence" value="ECO:0007669"/>
    <property type="project" value="UniProtKB-KW"/>
</dbReference>
<dbReference type="InParanoid" id="A0A0G4ES78"/>
<keyword evidence="11" id="KW-1185">Reference proteome</keyword>
<proteinExistence type="inferred from homology"/>
<organism evidence="10 11">
    <name type="scientific">Vitrella brassicaformis (strain CCMP3155)</name>
    <dbReference type="NCBI Taxonomy" id="1169540"/>
    <lineage>
        <taxon>Eukaryota</taxon>
        <taxon>Sar</taxon>
        <taxon>Alveolata</taxon>
        <taxon>Colpodellida</taxon>
        <taxon>Vitrellaceae</taxon>
        <taxon>Vitrella</taxon>
    </lineage>
</organism>
<evidence type="ECO:0000256" key="1">
    <source>
        <dbReference type="ARBA" id="ARBA00006336"/>
    </source>
</evidence>
<evidence type="ECO:0000259" key="9">
    <source>
        <dbReference type="Pfam" id="PF00857"/>
    </source>
</evidence>
<dbReference type="Proteomes" id="UP000041254">
    <property type="component" value="Unassembled WGS sequence"/>
</dbReference>